<dbReference type="EMBL" id="VYQF01000008">
    <property type="protein sequence ID" value="KAA9036323.1"/>
    <property type="molecule type" value="Genomic_DNA"/>
</dbReference>
<name>A0A5J5ID42_9BACT</name>
<dbReference type="RefSeq" id="WP_150416446.1">
    <property type="nucleotide sequence ID" value="NZ_VYQF01000008.1"/>
</dbReference>
<proteinExistence type="predicted"/>
<dbReference type="AlphaFoldDB" id="A0A5J5ID42"/>
<organism evidence="3 4">
    <name type="scientific">Ginsengibacter hankyongi</name>
    <dbReference type="NCBI Taxonomy" id="2607284"/>
    <lineage>
        <taxon>Bacteria</taxon>
        <taxon>Pseudomonadati</taxon>
        <taxon>Bacteroidota</taxon>
        <taxon>Chitinophagia</taxon>
        <taxon>Chitinophagales</taxon>
        <taxon>Chitinophagaceae</taxon>
        <taxon>Ginsengibacter</taxon>
    </lineage>
</organism>
<keyword evidence="4" id="KW-1185">Reference proteome</keyword>
<evidence type="ECO:0000256" key="1">
    <source>
        <dbReference type="SAM" id="MobiDB-lite"/>
    </source>
</evidence>
<feature type="compositionally biased region" description="Basic and acidic residues" evidence="1">
    <location>
        <begin position="45"/>
        <end position="89"/>
    </location>
</feature>
<evidence type="ECO:0000256" key="2">
    <source>
        <dbReference type="SAM" id="SignalP"/>
    </source>
</evidence>
<evidence type="ECO:0000313" key="3">
    <source>
        <dbReference type="EMBL" id="KAA9036323.1"/>
    </source>
</evidence>
<keyword evidence="2" id="KW-0732">Signal</keyword>
<feature type="region of interest" description="Disordered" evidence="1">
    <location>
        <begin position="26"/>
        <end position="92"/>
    </location>
</feature>
<accession>A0A5J5ID42</accession>
<feature type="compositionally biased region" description="Polar residues" evidence="1">
    <location>
        <begin position="30"/>
        <end position="42"/>
    </location>
</feature>
<dbReference type="Proteomes" id="UP000326903">
    <property type="component" value="Unassembled WGS sequence"/>
</dbReference>
<reference evidence="3 4" key="1">
    <citation type="submission" date="2019-09" db="EMBL/GenBank/DDBJ databases">
        <title>Draft genome sequence of Ginsengibacter sp. BR5-29.</title>
        <authorList>
            <person name="Im W.-T."/>
        </authorList>
    </citation>
    <scope>NUCLEOTIDE SEQUENCE [LARGE SCALE GENOMIC DNA]</scope>
    <source>
        <strain evidence="3 4">BR5-29</strain>
    </source>
</reference>
<sequence length="126" mass="15321">MKKILTLLFFAGFLTTAAFAQDGGRHRQYDNQYNNDRNSSYGNRGDGDGYNHQWQDRRGDDRHDRDEWDHERRERWDRDRDGWDGDGDRRFHRHYRDYDHDREVIAYPYGYGRPMASVQIVIGRRH</sequence>
<gene>
    <name evidence="3" type="ORF">FW778_18990</name>
</gene>
<comment type="caution">
    <text evidence="3">The sequence shown here is derived from an EMBL/GenBank/DDBJ whole genome shotgun (WGS) entry which is preliminary data.</text>
</comment>
<feature type="signal peptide" evidence="2">
    <location>
        <begin position="1"/>
        <end position="20"/>
    </location>
</feature>
<feature type="chain" id="PRO_5023810203" evidence="2">
    <location>
        <begin position="21"/>
        <end position="126"/>
    </location>
</feature>
<evidence type="ECO:0000313" key="4">
    <source>
        <dbReference type="Proteomes" id="UP000326903"/>
    </source>
</evidence>
<protein>
    <submittedName>
        <fullName evidence="3">Uncharacterized protein</fullName>
    </submittedName>
</protein>